<keyword evidence="1" id="KW-0472">Membrane</keyword>
<sequence>MSAPAHGHALDETALVRGASSGFTVLIIGELMSPVVAGIHPMIGLLWLSFVGAAGFVVAGSRVGLARRTWLQGALAALAALTLTIPLRMLVGLDTAGQWYAVMVSAVFGLVVGAIAGRSAGAIRDRTDA</sequence>
<gene>
    <name evidence="2" type="ORF">UFOPK2761_02146</name>
</gene>
<feature type="transmembrane region" description="Helical" evidence="1">
    <location>
        <begin position="70"/>
        <end position="91"/>
    </location>
</feature>
<proteinExistence type="predicted"/>
<dbReference type="EMBL" id="CAEZYQ010000016">
    <property type="protein sequence ID" value="CAB4753613.1"/>
    <property type="molecule type" value="Genomic_DNA"/>
</dbReference>
<organism evidence="2">
    <name type="scientific">freshwater metagenome</name>
    <dbReference type="NCBI Taxonomy" id="449393"/>
    <lineage>
        <taxon>unclassified sequences</taxon>
        <taxon>metagenomes</taxon>
        <taxon>ecological metagenomes</taxon>
    </lineage>
</organism>
<keyword evidence="1" id="KW-0812">Transmembrane</keyword>
<feature type="transmembrane region" description="Helical" evidence="1">
    <location>
        <begin position="97"/>
        <end position="116"/>
    </location>
</feature>
<name>A0A6J6U4V6_9ZZZZ</name>
<feature type="transmembrane region" description="Helical" evidence="1">
    <location>
        <begin position="39"/>
        <end position="58"/>
    </location>
</feature>
<evidence type="ECO:0000313" key="2">
    <source>
        <dbReference type="EMBL" id="CAB4753613.1"/>
    </source>
</evidence>
<reference evidence="2" key="1">
    <citation type="submission" date="2020-05" db="EMBL/GenBank/DDBJ databases">
        <authorList>
            <person name="Chiriac C."/>
            <person name="Salcher M."/>
            <person name="Ghai R."/>
            <person name="Kavagutti S V."/>
        </authorList>
    </citation>
    <scope>NUCLEOTIDE SEQUENCE</scope>
</reference>
<keyword evidence="1" id="KW-1133">Transmembrane helix</keyword>
<protein>
    <submittedName>
        <fullName evidence="2">Unannotated protein</fullName>
    </submittedName>
</protein>
<accession>A0A6J6U4V6</accession>
<dbReference type="AlphaFoldDB" id="A0A6J6U4V6"/>
<evidence type="ECO:0000256" key="1">
    <source>
        <dbReference type="SAM" id="Phobius"/>
    </source>
</evidence>